<keyword evidence="3" id="KW-0862">Zinc</keyword>
<organism evidence="6 7">
    <name type="scientific">Rubroshorea leprosula</name>
    <dbReference type="NCBI Taxonomy" id="152421"/>
    <lineage>
        <taxon>Eukaryota</taxon>
        <taxon>Viridiplantae</taxon>
        <taxon>Streptophyta</taxon>
        <taxon>Embryophyta</taxon>
        <taxon>Tracheophyta</taxon>
        <taxon>Spermatophyta</taxon>
        <taxon>Magnoliopsida</taxon>
        <taxon>eudicotyledons</taxon>
        <taxon>Gunneridae</taxon>
        <taxon>Pentapetalae</taxon>
        <taxon>rosids</taxon>
        <taxon>malvids</taxon>
        <taxon>Malvales</taxon>
        <taxon>Dipterocarpaceae</taxon>
        <taxon>Rubroshorea</taxon>
    </lineage>
</organism>
<dbReference type="EMBL" id="BPVZ01000349">
    <property type="protein sequence ID" value="GKV50220.1"/>
    <property type="molecule type" value="Genomic_DNA"/>
</dbReference>
<dbReference type="SMART" id="SM00575">
    <property type="entry name" value="ZnF_PMZ"/>
    <property type="match status" value="1"/>
</dbReference>
<dbReference type="InterPro" id="IPR007527">
    <property type="entry name" value="Znf_SWIM"/>
</dbReference>
<keyword evidence="2 4" id="KW-0863">Zinc-finger</keyword>
<dbReference type="InterPro" id="IPR058594">
    <property type="entry name" value="PB1-like_dom_pln"/>
</dbReference>
<dbReference type="InterPro" id="IPR006564">
    <property type="entry name" value="Znf_PMZ"/>
</dbReference>
<sequence>MDAEPGTGHTNRKVPEVIPEVIDLESMEIKDKIEEKSGDYLPMYIHIGGGFKHDRNGNLRYVDGECDTWQVNPDLLTVWEFYEKELQIIGDDTVREVFNVMKGHGEVHIYVDHIPNFAEIVPLSPVLMLPAPGDPLEPVDGVCNDVGGGVYSDVGGGVCSDAGGLCSDVGGSRIHEAGGLCSDAGVSRINEDEAFNEVGERRDNNSDEHDGIFNEADNVEELEANEYEHGLEDFPNLSDSKDEEAILTRDNLRHYNLTQHHADNINIVVQGEDDAEIQFDDECARMRNVTGRFYWRWTLLQILRWCGMTPVQRKKTKDKLKKKFESVSNAEYNRLFDYTNELRSKDPEASVVLQCCRQSADTTSTFLRMYVCFSVLKKGFLAGCRCVIGVDGAFLKGVYKGELLTVVGRDANNQMYPIAWAVVEGLTKAVEELFPYVEHRFCARHKYSNFRKQHKGKELQKAFWKCVKARTIPEFSKALDELTSLKPSARELYLRAFCGQRIVARREFGDRKFIDDFGPRTWEKLVANTRGSRRCKSLWPGSNCYEVQGNGADVYMVNVDERKCTCREWDLIGIPCRHAM</sequence>
<evidence type="ECO:0000256" key="4">
    <source>
        <dbReference type="PROSITE-ProRule" id="PRU00325"/>
    </source>
</evidence>
<dbReference type="AlphaFoldDB" id="A0AAV5MKY6"/>
<keyword evidence="1" id="KW-0479">Metal-binding</keyword>
<dbReference type="PANTHER" id="PTHR31973:SF187">
    <property type="entry name" value="MUTATOR TRANSPOSASE MUDRA PROTEIN"/>
    <property type="match status" value="1"/>
</dbReference>
<name>A0AAV5MKY6_9ROSI</name>
<feature type="domain" description="SWIM-type" evidence="5">
    <location>
        <begin position="555"/>
        <end position="580"/>
    </location>
</feature>
<dbReference type="Proteomes" id="UP001054252">
    <property type="component" value="Unassembled WGS sequence"/>
</dbReference>
<evidence type="ECO:0000259" key="5">
    <source>
        <dbReference type="PROSITE" id="PS50966"/>
    </source>
</evidence>
<keyword evidence="7" id="KW-1185">Reference proteome</keyword>
<protein>
    <recommendedName>
        <fullName evidence="5">SWIM-type domain-containing protein</fullName>
    </recommendedName>
</protein>
<proteinExistence type="predicted"/>
<accession>A0AAV5MKY6</accession>
<evidence type="ECO:0000256" key="1">
    <source>
        <dbReference type="ARBA" id="ARBA00022723"/>
    </source>
</evidence>
<reference evidence="6 7" key="1">
    <citation type="journal article" date="2021" name="Commun. Biol.">
        <title>The genome of Shorea leprosula (Dipterocarpaceae) highlights the ecological relevance of drought in aseasonal tropical rainforests.</title>
        <authorList>
            <person name="Ng K.K.S."/>
            <person name="Kobayashi M.J."/>
            <person name="Fawcett J.A."/>
            <person name="Hatakeyama M."/>
            <person name="Paape T."/>
            <person name="Ng C.H."/>
            <person name="Ang C.C."/>
            <person name="Tnah L.H."/>
            <person name="Lee C.T."/>
            <person name="Nishiyama T."/>
            <person name="Sese J."/>
            <person name="O'Brien M.J."/>
            <person name="Copetti D."/>
            <person name="Mohd Noor M.I."/>
            <person name="Ong R.C."/>
            <person name="Putra M."/>
            <person name="Sireger I.Z."/>
            <person name="Indrioko S."/>
            <person name="Kosugi Y."/>
            <person name="Izuno A."/>
            <person name="Isagi Y."/>
            <person name="Lee S.L."/>
            <person name="Shimizu K.K."/>
        </authorList>
    </citation>
    <scope>NUCLEOTIDE SEQUENCE [LARGE SCALE GENOMIC DNA]</scope>
    <source>
        <strain evidence="6">214</strain>
    </source>
</reference>
<evidence type="ECO:0000256" key="2">
    <source>
        <dbReference type="ARBA" id="ARBA00022771"/>
    </source>
</evidence>
<evidence type="ECO:0000256" key="3">
    <source>
        <dbReference type="ARBA" id="ARBA00022833"/>
    </source>
</evidence>
<dbReference type="PROSITE" id="PS50966">
    <property type="entry name" value="ZF_SWIM"/>
    <property type="match status" value="1"/>
</dbReference>
<gene>
    <name evidence="6" type="ORF">SLEP1_g56932</name>
</gene>
<feature type="non-terminal residue" evidence="6">
    <location>
        <position position="580"/>
    </location>
</feature>
<dbReference type="GO" id="GO:0008270">
    <property type="term" value="F:zinc ion binding"/>
    <property type="evidence" value="ECO:0007669"/>
    <property type="project" value="UniProtKB-KW"/>
</dbReference>
<dbReference type="PANTHER" id="PTHR31973">
    <property type="entry name" value="POLYPROTEIN, PUTATIVE-RELATED"/>
    <property type="match status" value="1"/>
</dbReference>
<dbReference type="Pfam" id="PF26130">
    <property type="entry name" value="PB1-like"/>
    <property type="match status" value="1"/>
</dbReference>
<evidence type="ECO:0000313" key="6">
    <source>
        <dbReference type="EMBL" id="GKV50220.1"/>
    </source>
</evidence>
<comment type="caution">
    <text evidence="6">The sequence shown here is derived from an EMBL/GenBank/DDBJ whole genome shotgun (WGS) entry which is preliminary data.</text>
</comment>
<dbReference type="Pfam" id="PF04434">
    <property type="entry name" value="SWIM"/>
    <property type="match status" value="1"/>
</dbReference>
<evidence type="ECO:0000313" key="7">
    <source>
        <dbReference type="Proteomes" id="UP001054252"/>
    </source>
</evidence>